<organism evidence="2 3">
    <name type="scientific">Actinoallomurus liliacearum</name>
    <dbReference type="NCBI Taxonomy" id="1080073"/>
    <lineage>
        <taxon>Bacteria</taxon>
        <taxon>Bacillati</taxon>
        <taxon>Actinomycetota</taxon>
        <taxon>Actinomycetes</taxon>
        <taxon>Streptosporangiales</taxon>
        <taxon>Thermomonosporaceae</taxon>
        <taxon>Actinoallomurus</taxon>
    </lineage>
</organism>
<feature type="region of interest" description="Disordered" evidence="1">
    <location>
        <begin position="42"/>
        <end position="77"/>
    </location>
</feature>
<dbReference type="EMBL" id="BAABHJ010000019">
    <property type="protein sequence ID" value="GAA4611918.1"/>
    <property type="molecule type" value="Genomic_DNA"/>
</dbReference>
<protein>
    <submittedName>
        <fullName evidence="2">Uncharacterized protein</fullName>
    </submittedName>
</protein>
<dbReference type="Proteomes" id="UP001500212">
    <property type="component" value="Unassembled WGS sequence"/>
</dbReference>
<evidence type="ECO:0000256" key="1">
    <source>
        <dbReference type="SAM" id="MobiDB-lite"/>
    </source>
</evidence>
<proteinExistence type="predicted"/>
<accession>A0ABP8TPN4</accession>
<name>A0ABP8TPN4_9ACTN</name>
<gene>
    <name evidence="2" type="ORF">GCM10023195_50740</name>
</gene>
<keyword evidence="3" id="KW-1185">Reference proteome</keyword>
<reference evidence="3" key="1">
    <citation type="journal article" date="2019" name="Int. J. Syst. Evol. Microbiol.">
        <title>The Global Catalogue of Microorganisms (GCM) 10K type strain sequencing project: providing services to taxonomists for standard genome sequencing and annotation.</title>
        <authorList>
            <consortium name="The Broad Institute Genomics Platform"/>
            <consortium name="The Broad Institute Genome Sequencing Center for Infectious Disease"/>
            <person name="Wu L."/>
            <person name="Ma J."/>
        </authorList>
    </citation>
    <scope>NUCLEOTIDE SEQUENCE [LARGE SCALE GENOMIC DNA]</scope>
    <source>
        <strain evidence="3">JCM 17938</strain>
    </source>
</reference>
<comment type="caution">
    <text evidence="2">The sequence shown here is derived from an EMBL/GenBank/DDBJ whole genome shotgun (WGS) entry which is preliminary data.</text>
</comment>
<sequence>MTALPGSAEPFWFLGGQVRVLLPGRMTGGALSVMEFTDAAGPRAAAARHRSENPITKSPPWREAGQRPDPLGSGSTCRKVMAPFPAGRRVLSFEGPYIDRGRAMRRWGARQLLDRT</sequence>
<evidence type="ECO:0000313" key="2">
    <source>
        <dbReference type="EMBL" id="GAA4611918.1"/>
    </source>
</evidence>
<evidence type="ECO:0000313" key="3">
    <source>
        <dbReference type="Proteomes" id="UP001500212"/>
    </source>
</evidence>